<dbReference type="Proteomes" id="UP000279236">
    <property type="component" value="Unassembled WGS sequence"/>
</dbReference>
<evidence type="ECO:0000256" key="1">
    <source>
        <dbReference type="SAM" id="MobiDB-lite"/>
    </source>
</evidence>
<protein>
    <submittedName>
        <fullName evidence="2">Uncharacterized protein</fullName>
    </submittedName>
</protein>
<dbReference type="EMBL" id="RSCE01000022">
    <property type="protein sequence ID" value="RSH76682.1"/>
    <property type="molecule type" value="Genomic_DNA"/>
</dbReference>
<sequence>MDSVNGCHNGIATEGVSPMRFQHCIKISLDATTSRPVSTATALRDAKHNEQATEGIRHKRSSG</sequence>
<reference evidence="2 3" key="1">
    <citation type="submission" date="2018-11" db="EMBL/GenBank/DDBJ databases">
        <title>Genome sequence of Apiotrichum porosum DSM 27194.</title>
        <authorList>
            <person name="Aliyu H."/>
            <person name="Gorte O."/>
            <person name="Ochsenreither K."/>
        </authorList>
    </citation>
    <scope>NUCLEOTIDE SEQUENCE [LARGE SCALE GENOMIC DNA]</scope>
    <source>
        <strain evidence="2 3">DSM 27194</strain>
    </source>
</reference>
<dbReference type="GeneID" id="39589973"/>
<name>A0A427XCY8_9TREE</name>
<dbReference type="RefSeq" id="XP_028471829.1">
    <property type="nucleotide sequence ID" value="XM_028620954.1"/>
</dbReference>
<comment type="caution">
    <text evidence="2">The sequence shown here is derived from an EMBL/GenBank/DDBJ whole genome shotgun (WGS) entry which is preliminary data.</text>
</comment>
<accession>A0A427XCY8</accession>
<evidence type="ECO:0000313" key="2">
    <source>
        <dbReference type="EMBL" id="RSH76682.1"/>
    </source>
</evidence>
<evidence type="ECO:0000313" key="3">
    <source>
        <dbReference type="Proteomes" id="UP000279236"/>
    </source>
</evidence>
<organism evidence="2 3">
    <name type="scientific">Apiotrichum porosum</name>
    <dbReference type="NCBI Taxonomy" id="105984"/>
    <lineage>
        <taxon>Eukaryota</taxon>
        <taxon>Fungi</taxon>
        <taxon>Dikarya</taxon>
        <taxon>Basidiomycota</taxon>
        <taxon>Agaricomycotina</taxon>
        <taxon>Tremellomycetes</taxon>
        <taxon>Trichosporonales</taxon>
        <taxon>Trichosporonaceae</taxon>
        <taxon>Apiotrichum</taxon>
    </lineage>
</organism>
<keyword evidence="3" id="KW-1185">Reference proteome</keyword>
<proteinExistence type="predicted"/>
<gene>
    <name evidence="2" type="ORF">EHS24_005430</name>
</gene>
<feature type="region of interest" description="Disordered" evidence="1">
    <location>
        <begin position="40"/>
        <end position="63"/>
    </location>
</feature>
<dbReference type="AlphaFoldDB" id="A0A427XCY8"/>